<dbReference type="InterPro" id="IPR012851">
    <property type="entry name" value="Spore_coat_CotF-like"/>
</dbReference>
<accession>R1CY98</accession>
<dbReference type="EMBL" id="ARZA01000048">
    <property type="protein sequence ID" value="EOD01549.1"/>
    <property type="molecule type" value="Genomic_DNA"/>
</dbReference>
<name>R1CY98_9FIRM</name>
<evidence type="ECO:0000256" key="1">
    <source>
        <dbReference type="SAM" id="MobiDB-lite"/>
    </source>
</evidence>
<dbReference type="eggNOG" id="COG5577">
    <property type="taxonomic scope" value="Bacteria"/>
</dbReference>
<dbReference type="Proteomes" id="UP000013378">
    <property type="component" value="Unassembled WGS sequence"/>
</dbReference>
<dbReference type="Pfam" id="PF07875">
    <property type="entry name" value="Coat_F"/>
    <property type="match status" value="1"/>
</dbReference>
<sequence>MMQEKDMVSDVLSMTKASMADYTKAIGCTSNQELRRVYQQLRDEAEKFQYELGKIATQKGYYTSPQNATQQDRQQLKSQLSQGMNQTTTNQGTNRGMRS</sequence>
<comment type="caution">
    <text evidence="2">The sequence shown here is derived from an EMBL/GenBank/DDBJ whole genome shotgun (WGS) entry which is preliminary data.</text>
</comment>
<gene>
    <name evidence="2" type="ORF">L21TH_0352</name>
</gene>
<evidence type="ECO:0000313" key="3">
    <source>
        <dbReference type="Proteomes" id="UP000013378"/>
    </source>
</evidence>
<protein>
    <recommendedName>
        <fullName evidence="4">Spore coat protein</fullName>
    </recommendedName>
</protein>
<organism evidence="2 3">
    <name type="scientific">Caldisalinibacter kiritimatiensis</name>
    <dbReference type="NCBI Taxonomy" id="1304284"/>
    <lineage>
        <taxon>Bacteria</taxon>
        <taxon>Bacillati</taxon>
        <taxon>Bacillota</taxon>
        <taxon>Tissierellia</taxon>
        <taxon>Tissierellales</taxon>
        <taxon>Thermohalobacteraceae</taxon>
        <taxon>Caldisalinibacter</taxon>
    </lineage>
</organism>
<feature type="compositionally biased region" description="Polar residues" evidence="1">
    <location>
        <begin position="63"/>
        <end position="81"/>
    </location>
</feature>
<evidence type="ECO:0000313" key="2">
    <source>
        <dbReference type="EMBL" id="EOD01549.1"/>
    </source>
</evidence>
<dbReference type="RefSeq" id="WP_006307558.1">
    <property type="nucleotide sequence ID" value="NZ_ARZA01000048.1"/>
</dbReference>
<feature type="compositionally biased region" description="Low complexity" evidence="1">
    <location>
        <begin position="82"/>
        <end position="99"/>
    </location>
</feature>
<dbReference type="STRING" id="1304284.L21TH_0352"/>
<dbReference type="AlphaFoldDB" id="R1CY98"/>
<feature type="region of interest" description="Disordered" evidence="1">
    <location>
        <begin position="63"/>
        <end position="99"/>
    </location>
</feature>
<proteinExistence type="predicted"/>
<keyword evidence="3" id="KW-1185">Reference proteome</keyword>
<evidence type="ECO:0008006" key="4">
    <source>
        <dbReference type="Google" id="ProtNLM"/>
    </source>
</evidence>
<reference evidence="2 3" key="1">
    <citation type="journal article" date="2015" name="Geomicrobiol. J.">
        <title>Caldisalinibacter kiritimatiensis gen. nov., sp. nov., a moderately thermohalophilic thiosulfate-reducing bacterium from a hypersaline microbial mat.</title>
        <authorList>
            <person name="Ben Hania W."/>
            <person name="Joseph M."/>
            <person name="Fiebig A."/>
            <person name="Bunk B."/>
            <person name="Klenk H.-P."/>
            <person name="Fardeau M.-L."/>
            <person name="Spring S."/>
        </authorList>
    </citation>
    <scope>NUCLEOTIDE SEQUENCE [LARGE SCALE GENOMIC DNA]</scope>
    <source>
        <strain evidence="2 3">L21-TH-D2</strain>
    </source>
</reference>